<dbReference type="AlphaFoldDB" id="A0AAN7UA29"/>
<accession>A0AAN7UA29</accession>
<reference evidence="2 3" key="1">
    <citation type="submission" date="2023-10" db="EMBL/GenBank/DDBJ databases">
        <title>Draft genome sequence of Xylaria bambusicola isolate GMP-LS, the root and basal stem rot pathogen of sugarcane in Indonesia.</title>
        <authorList>
            <person name="Selvaraj P."/>
            <person name="Muralishankar V."/>
            <person name="Muruganantham S."/>
            <person name="Sp S."/>
            <person name="Haryani S."/>
            <person name="Lau K.J.X."/>
            <person name="Naqvi N.I."/>
        </authorList>
    </citation>
    <scope>NUCLEOTIDE SEQUENCE [LARGE SCALE GENOMIC DNA]</scope>
    <source>
        <strain evidence="2">GMP-LS</strain>
    </source>
</reference>
<dbReference type="EMBL" id="JAWHQM010000001">
    <property type="protein sequence ID" value="KAK5624333.1"/>
    <property type="molecule type" value="Genomic_DNA"/>
</dbReference>
<feature type="compositionally biased region" description="Polar residues" evidence="1">
    <location>
        <begin position="74"/>
        <end position="84"/>
    </location>
</feature>
<evidence type="ECO:0000256" key="1">
    <source>
        <dbReference type="SAM" id="MobiDB-lite"/>
    </source>
</evidence>
<keyword evidence="3" id="KW-1185">Reference proteome</keyword>
<feature type="region of interest" description="Disordered" evidence="1">
    <location>
        <begin position="61"/>
        <end position="84"/>
    </location>
</feature>
<sequence>MAVILTKDKVTYADSAPADEPSYTCNIQQPVEYIASTGRQIEESEQANDTREKDSVMWRAKAVGVRQESRRMSIPSQGDHNPTT</sequence>
<evidence type="ECO:0000313" key="3">
    <source>
        <dbReference type="Proteomes" id="UP001305414"/>
    </source>
</evidence>
<gene>
    <name evidence="2" type="ORF">RRF57_000048</name>
</gene>
<evidence type="ECO:0000313" key="2">
    <source>
        <dbReference type="EMBL" id="KAK5624333.1"/>
    </source>
</evidence>
<organism evidence="2 3">
    <name type="scientific">Xylaria bambusicola</name>
    <dbReference type="NCBI Taxonomy" id="326684"/>
    <lineage>
        <taxon>Eukaryota</taxon>
        <taxon>Fungi</taxon>
        <taxon>Dikarya</taxon>
        <taxon>Ascomycota</taxon>
        <taxon>Pezizomycotina</taxon>
        <taxon>Sordariomycetes</taxon>
        <taxon>Xylariomycetidae</taxon>
        <taxon>Xylariales</taxon>
        <taxon>Xylariaceae</taxon>
        <taxon>Xylaria</taxon>
    </lineage>
</organism>
<comment type="caution">
    <text evidence="2">The sequence shown here is derived from an EMBL/GenBank/DDBJ whole genome shotgun (WGS) entry which is preliminary data.</text>
</comment>
<protein>
    <submittedName>
        <fullName evidence="2">Uncharacterized protein</fullName>
    </submittedName>
</protein>
<name>A0AAN7UA29_9PEZI</name>
<dbReference type="Proteomes" id="UP001305414">
    <property type="component" value="Unassembled WGS sequence"/>
</dbReference>
<proteinExistence type="predicted"/>